<dbReference type="Pfam" id="PF03413">
    <property type="entry name" value="PepSY"/>
    <property type="match status" value="1"/>
</dbReference>
<dbReference type="OrthoDB" id="80627at2"/>
<dbReference type="InterPro" id="IPR025711">
    <property type="entry name" value="PepSY"/>
</dbReference>
<dbReference type="EMBL" id="AP019831">
    <property type="protein sequence ID" value="BBM45562.1"/>
    <property type="molecule type" value="Genomic_DNA"/>
</dbReference>
<proteinExistence type="predicted"/>
<evidence type="ECO:0000313" key="2">
    <source>
        <dbReference type="Proteomes" id="UP000422644"/>
    </source>
</evidence>
<keyword evidence="2" id="KW-1185">Reference proteome</keyword>
<name>A0A510L149_9FUSO</name>
<sequence length="92" mass="10501">MKRKFLKMTLFGMLIISSLIFSGNKERKKITSIKAKQIALAKVPGATFANVLEFDSENTNLYKGQISYRGVAYNFEIDVYTGKIINWSEENK</sequence>
<organism evidence="1 2">
    <name type="scientific">Leptotrichia trevisanii</name>
    <dbReference type="NCBI Taxonomy" id="109328"/>
    <lineage>
        <taxon>Bacteria</taxon>
        <taxon>Fusobacteriati</taxon>
        <taxon>Fusobacteriota</taxon>
        <taxon>Fusobacteriia</taxon>
        <taxon>Fusobacteriales</taxon>
        <taxon>Leptotrichiaceae</taxon>
        <taxon>Leptotrichia</taxon>
    </lineage>
</organism>
<dbReference type="Gene3D" id="3.10.450.40">
    <property type="match status" value="1"/>
</dbReference>
<accession>A0A510L149</accession>
<dbReference type="Proteomes" id="UP000422644">
    <property type="component" value="Chromosome"/>
</dbReference>
<reference evidence="1 2" key="1">
    <citation type="submission" date="2019-07" db="EMBL/GenBank/DDBJ databases">
        <title>Complete Genome Sequence of Leptotrichia trevisanii Strain JMUB3870.</title>
        <authorList>
            <person name="Watanabe S."/>
            <person name="Cui L."/>
        </authorList>
    </citation>
    <scope>NUCLEOTIDE SEQUENCE [LARGE SCALE GENOMIC DNA]</scope>
    <source>
        <strain evidence="1 2">JMUB3870</strain>
    </source>
</reference>
<evidence type="ECO:0000313" key="1">
    <source>
        <dbReference type="EMBL" id="BBM45562.1"/>
    </source>
</evidence>
<dbReference type="RefSeq" id="WP_026747885.1">
    <property type="nucleotide sequence ID" value="NZ_AP019840.1"/>
</dbReference>
<protein>
    <submittedName>
        <fullName evidence="1">Uncharacterized protein</fullName>
    </submittedName>
</protein>
<dbReference type="AlphaFoldDB" id="A0A510L149"/>
<gene>
    <name evidence="1" type="ORF">JMUB3870_1682</name>
</gene>